<proteinExistence type="predicted"/>
<keyword evidence="5" id="KW-1185">Reference proteome</keyword>
<feature type="region of interest" description="Disordered" evidence="2">
    <location>
        <begin position="96"/>
        <end position="123"/>
    </location>
</feature>
<protein>
    <recommendedName>
        <fullName evidence="3">Myb-like domain-containing protein</fullName>
    </recommendedName>
</protein>
<feature type="region of interest" description="Disordered" evidence="2">
    <location>
        <begin position="516"/>
        <end position="544"/>
    </location>
</feature>
<feature type="compositionally biased region" description="Basic and acidic residues" evidence="2">
    <location>
        <begin position="584"/>
        <end position="593"/>
    </location>
</feature>
<feature type="compositionally biased region" description="Basic and acidic residues" evidence="2">
    <location>
        <begin position="42"/>
        <end position="64"/>
    </location>
</feature>
<dbReference type="AlphaFoldDB" id="A0A9N9MGS8"/>
<dbReference type="Pfam" id="PF15963">
    <property type="entry name" value="Myb_DNA-bind_7"/>
    <property type="match status" value="1"/>
</dbReference>
<evidence type="ECO:0000313" key="4">
    <source>
        <dbReference type="EMBL" id="CAG9764498.1"/>
    </source>
</evidence>
<feature type="region of interest" description="Disordered" evidence="2">
    <location>
        <begin position="767"/>
        <end position="810"/>
    </location>
</feature>
<accession>A0A9N9MGS8</accession>
<feature type="region of interest" description="Disordered" evidence="2">
    <location>
        <begin position="296"/>
        <end position="320"/>
    </location>
</feature>
<feature type="compositionally biased region" description="Acidic residues" evidence="2">
    <location>
        <begin position="594"/>
        <end position="608"/>
    </location>
</feature>
<dbReference type="EMBL" id="OU892278">
    <property type="protein sequence ID" value="CAG9764498.1"/>
    <property type="molecule type" value="Genomic_DNA"/>
</dbReference>
<feature type="region of interest" description="Disordered" evidence="2">
    <location>
        <begin position="1"/>
        <end position="81"/>
    </location>
</feature>
<dbReference type="InterPro" id="IPR009057">
    <property type="entry name" value="Homeodomain-like_sf"/>
</dbReference>
<dbReference type="InterPro" id="IPR001005">
    <property type="entry name" value="SANT/Myb"/>
</dbReference>
<reference evidence="4" key="1">
    <citation type="submission" date="2022-01" db="EMBL/GenBank/DDBJ databases">
        <authorList>
            <person name="King R."/>
        </authorList>
    </citation>
    <scope>NUCLEOTIDE SEQUENCE</scope>
</reference>
<dbReference type="GO" id="GO:0070898">
    <property type="term" value="P:RNA polymerase III preinitiation complex assembly"/>
    <property type="evidence" value="ECO:0007669"/>
    <property type="project" value="TreeGrafter"/>
</dbReference>
<dbReference type="PANTHER" id="PTHR22929">
    <property type="entry name" value="RNA POLYMERASE III TRANSCRIPTION INITIATION FACTOR B"/>
    <property type="match status" value="1"/>
</dbReference>
<dbReference type="GO" id="GO:0001156">
    <property type="term" value="F:TFIIIC-class transcription factor complex binding"/>
    <property type="evidence" value="ECO:0007669"/>
    <property type="project" value="TreeGrafter"/>
</dbReference>
<dbReference type="PANTHER" id="PTHR22929:SF0">
    <property type="entry name" value="TRANSCRIPTION FACTOR TFIIIB COMPONENT B'' HOMOLOG"/>
    <property type="match status" value="1"/>
</dbReference>
<evidence type="ECO:0000313" key="5">
    <source>
        <dbReference type="Proteomes" id="UP001152799"/>
    </source>
</evidence>
<gene>
    <name evidence="4" type="ORF">CEUTPL_LOCUS5137</name>
</gene>
<feature type="region of interest" description="Disordered" evidence="2">
    <location>
        <begin position="574"/>
        <end position="623"/>
    </location>
</feature>
<sequence>MASRRTRIKGIANIPPRKKPTPIEENSMESKIKLDQGSNEAKSGKSSRELEHEETGDLSNKDKLIGNSSETQASDCKFNTNYDKIQSDPELVYSVDDLNIPSSDTNEKPLNNDLQNSNTTTENKLNEPALVRRKFLKPKVNLKFENNNRNVATESKPTEEIPIIEPIPSLSNLQSKSKDLNEYSSTATMTETETALMPTEPADAKPVVRRKFLKPKVNLNFKTTKKNVGVVETEISNETPAVTSEYPNPSIQMKKGYSNDHLDNTTTENETATISVGVKPGTESNIVEVPKITEVSGPSEVESKLDELHDDSTEKKTNEPSELKPIVRRKFLKPKVNLNFKNINRNVADGSKEISTTEEIPRFTKTDSNPLNDQNESAGRQKVIVLSEIRILSNKAAQLNSETANSATMPNADLMSNETQFDSNEISQKKSASVIFPLHKRYISESQASDSEYPAPPPSPSKINRSRIKAVPKLSFRKASCSASESEDETRKYGRIRNNSVCSVASTSTYLEPATPTLESVPLKETPMPPKKLVKTEQSKKLAEAKRDFQRRFGAKPPEKHKLRMIDLIYYNPETNPMSQQKSNESKSETNEKETEEVNDEEQVDDPIEQQKENDTDNMPVPQIKIGPSGEIILDEQSLIVENAEIAKRKEEILNSSVVDGDFDTGYGIYKRAQRTVNWTKKETLRFYKALNLIGTDFTTMTELFPRRTRRELKLKFKKEERTNRHLIDKAILEPCSYNYTDFKREMQTEEEEEAFLIKLRNEESERRKQRKMENLKEKAAKKEKKMKSKGTSEDSNEISEPETQAKKCKAKRKRKCLTINSTEDSDEDGDISDTIHSDTDEEEIIPFLKPTRSGRIPKGTIKFTDPPEEVYRLPKKKFYKKLDGNELKASLEAETTVTNSHVTMLNHAARNRRLSSSSSVESNSDRLVPGSVVITTEEGPDNESEYKVFMVTPDKKMVPLQLDSSIIERLIKERQSAEFPLNTEKNVTIPSNEANFIIKGNGDILEQ</sequence>
<dbReference type="SUPFAM" id="SSF46689">
    <property type="entry name" value="Homeodomain-like"/>
    <property type="match status" value="1"/>
</dbReference>
<dbReference type="OrthoDB" id="272624at2759"/>
<feature type="compositionally biased region" description="Polar residues" evidence="2">
    <location>
        <begin position="100"/>
        <end position="123"/>
    </location>
</feature>
<feature type="compositionally biased region" description="Basic and acidic residues" evidence="2">
    <location>
        <begin position="301"/>
        <end position="320"/>
    </location>
</feature>
<feature type="domain" description="Myb-like" evidence="3">
    <location>
        <begin position="675"/>
        <end position="723"/>
    </location>
</feature>
<feature type="compositionally biased region" description="Basic and acidic residues" evidence="2">
    <location>
        <begin position="767"/>
        <end position="781"/>
    </location>
</feature>
<evidence type="ECO:0000256" key="2">
    <source>
        <dbReference type="SAM" id="MobiDB-lite"/>
    </source>
</evidence>
<evidence type="ECO:0000259" key="3">
    <source>
        <dbReference type="SMART" id="SM00717"/>
    </source>
</evidence>
<dbReference type="GO" id="GO:0000126">
    <property type="term" value="C:transcription factor TFIIIB complex"/>
    <property type="evidence" value="ECO:0007669"/>
    <property type="project" value="TreeGrafter"/>
</dbReference>
<organism evidence="4 5">
    <name type="scientific">Ceutorhynchus assimilis</name>
    <name type="common">cabbage seed weevil</name>
    <dbReference type="NCBI Taxonomy" id="467358"/>
    <lineage>
        <taxon>Eukaryota</taxon>
        <taxon>Metazoa</taxon>
        <taxon>Ecdysozoa</taxon>
        <taxon>Arthropoda</taxon>
        <taxon>Hexapoda</taxon>
        <taxon>Insecta</taxon>
        <taxon>Pterygota</taxon>
        <taxon>Neoptera</taxon>
        <taxon>Endopterygota</taxon>
        <taxon>Coleoptera</taxon>
        <taxon>Polyphaga</taxon>
        <taxon>Cucujiformia</taxon>
        <taxon>Curculionidae</taxon>
        <taxon>Ceutorhynchinae</taxon>
        <taxon>Ceutorhynchus</taxon>
    </lineage>
</organism>
<feature type="compositionally biased region" description="Basic and acidic residues" evidence="2">
    <location>
        <begin position="534"/>
        <end position="544"/>
    </location>
</feature>
<comment type="subcellular location">
    <subcellularLocation>
        <location evidence="1">Nucleus</location>
    </subcellularLocation>
</comment>
<dbReference type="SMART" id="SM00717">
    <property type="entry name" value="SANT"/>
    <property type="match status" value="1"/>
</dbReference>
<dbReference type="GO" id="GO:0005634">
    <property type="term" value="C:nucleus"/>
    <property type="evidence" value="ECO:0007669"/>
    <property type="project" value="UniProtKB-SubCell"/>
</dbReference>
<dbReference type="InterPro" id="IPR039467">
    <property type="entry name" value="TFIIIB_B''_Myb"/>
</dbReference>
<dbReference type="Proteomes" id="UP001152799">
    <property type="component" value="Chromosome 2"/>
</dbReference>
<name>A0A9N9MGS8_9CUCU</name>
<feature type="compositionally biased region" description="Polar residues" evidence="2">
    <location>
        <begin position="66"/>
        <end position="81"/>
    </location>
</feature>
<evidence type="ECO:0000256" key="1">
    <source>
        <dbReference type="ARBA" id="ARBA00004123"/>
    </source>
</evidence>